<evidence type="ECO:0000313" key="3">
    <source>
        <dbReference type="Proteomes" id="UP000295083"/>
    </source>
</evidence>
<dbReference type="Proteomes" id="UP000295083">
    <property type="component" value="Unassembled WGS sequence"/>
</dbReference>
<reference evidence="2 3" key="1">
    <citation type="submission" date="2018-11" db="EMBL/GenBank/DDBJ databases">
        <title>Genome sequence and assembly of Colletotrichum spinosum.</title>
        <authorList>
            <person name="Gan P."/>
            <person name="Shirasu K."/>
        </authorList>
    </citation>
    <scope>NUCLEOTIDE SEQUENCE [LARGE SCALE GENOMIC DNA]</scope>
    <source>
        <strain evidence="2 3">CBS 515.97</strain>
    </source>
</reference>
<organism evidence="2 3">
    <name type="scientific">Colletotrichum spinosum</name>
    <dbReference type="NCBI Taxonomy" id="1347390"/>
    <lineage>
        <taxon>Eukaryota</taxon>
        <taxon>Fungi</taxon>
        <taxon>Dikarya</taxon>
        <taxon>Ascomycota</taxon>
        <taxon>Pezizomycotina</taxon>
        <taxon>Sordariomycetes</taxon>
        <taxon>Hypocreomycetidae</taxon>
        <taxon>Glomerellales</taxon>
        <taxon>Glomerellaceae</taxon>
        <taxon>Colletotrichum</taxon>
        <taxon>Colletotrichum orbiculare species complex</taxon>
    </lineage>
</organism>
<dbReference type="EMBL" id="QAPG01000053">
    <property type="protein sequence ID" value="TDZ34490.1"/>
    <property type="molecule type" value="Genomic_DNA"/>
</dbReference>
<dbReference type="InterPro" id="IPR036188">
    <property type="entry name" value="FAD/NAD-bd_sf"/>
</dbReference>
<dbReference type="Gene3D" id="3.50.50.60">
    <property type="entry name" value="FAD/NAD(P)-binding domain"/>
    <property type="match status" value="1"/>
</dbReference>
<dbReference type="GO" id="GO:0004497">
    <property type="term" value="F:monooxygenase activity"/>
    <property type="evidence" value="ECO:0007669"/>
    <property type="project" value="UniProtKB-KW"/>
</dbReference>
<dbReference type="InterPro" id="IPR051209">
    <property type="entry name" value="FAD-bind_Monooxygenase_sf"/>
</dbReference>
<evidence type="ECO:0000256" key="1">
    <source>
        <dbReference type="ARBA" id="ARBA00010139"/>
    </source>
</evidence>
<protein>
    <submittedName>
        <fullName evidence="2">Putative sterigmatocystin biosynthesis monooxygenase stcW</fullName>
    </submittedName>
</protein>
<proteinExistence type="inferred from homology"/>
<dbReference type="AlphaFoldDB" id="A0A4R8QAM4"/>
<keyword evidence="3" id="KW-1185">Reference proteome</keyword>
<gene>
    <name evidence="2" type="primary">stcW</name>
    <name evidence="2" type="ORF">C8035_v010637</name>
</gene>
<accession>A0A4R8QAM4</accession>
<name>A0A4R8QAM4_9PEZI</name>
<keyword evidence="2" id="KW-0560">Oxidoreductase</keyword>
<dbReference type="PANTHER" id="PTHR42877">
    <property type="entry name" value="L-ORNITHINE N(5)-MONOOXYGENASE-RELATED"/>
    <property type="match status" value="1"/>
</dbReference>
<evidence type="ECO:0000313" key="2">
    <source>
        <dbReference type="EMBL" id="TDZ34490.1"/>
    </source>
</evidence>
<comment type="caution">
    <text evidence="2">The sequence shown here is derived from an EMBL/GenBank/DDBJ whole genome shotgun (WGS) entry which is preliminary data.</text>
</comment>
<comment type="similarity">
    <text evidence="1">Belongs to the FAD-binding monooxygenase family.</text>
</comment>
<keyword evidence="2" id="KW-0503">Monooxygenase</keyword>
<dbReference type="PANTHER" id="PTHR42877:SF8">
    <property type="entry name" value="MONOOXYGENASE"/>
    <property type="match status" value="1"/>
</dbReference>
<sequence>MLGQMKEKPHSPLLENKLIPGCSVGCRRLTPGFNYLESLTEPNVEVICGEITKITESGCFVDDGQPYSFDVLICATGFDTSFKPRCPIVGPSGDNLQDTWSENPESYFGVAVADFPNYFLVLGPTSPSPVGNGPVLSSIEAQAGWILKIIDRFQTNNIVEIAPKAEVVRAFVQHKDQFMEKTVWSDACRSWYKLRDDGPVVALWSDSTLHYMEAIKEVRFDDLDVKYGGNRFAWLGNGYPQTELDETADWAYYIRDEDDDPPLTTAWKRSLLTRSGTVKERNIVVYSENRDRSSCLGNSKGL</sequence>
<dbReference type="SUPFAM" id="SSF51905">
    <property type="entry name" value="FAD/NAD(P)-binding domain"/>
    <property type="match status" value="1"/>
</dbReference>